<dbReference type="InterPro" id="IPR046373">
    <property type="entry name" value="Acyl-CoA_Oxase/DH_mid-dom_sf"/>
</dbReference>
<evidence type="ECO:0000259" key="8">
    <source>
        <dbReference type="Pfam" id="PF02770"/>
    </source>
</evidence>
<dbReference type="Proteomes" id="UP001597115">
    <property type="component" value="Unassembled WGS sequence"/>
</dbReference>
<dbReference type="Pfam" id="PF00441">
    <property type="entry name" value="Acyl-CoA_dh_1"/>
    <property type="match status" value="1"/>
</dbReference>
<dbReference type="InterPro" id="IPR052161">
    <property type="entry name" value="Mycobact_Acyl-CoA_DH"/>
</dbReference>
<proteinExistence type="inferred from homology"/>
<evidence type="ECO:0000259" key="9">
    <source>
        <dbReference type="Pfam" id="PF02771"/>
    </source>
</evidence>
<evidence type="ECO:0000313" key="10">
    <source>
        <dbReference type="EMBL" id="MFD1611431.1"/>
    </source>
</evidence>
<dbReference type="Pfam" id="PF02770">
    <property type="entry name" value="Acyl-CoA_dh_M"/>
    <property type="match status" value="1"/>
</dbReference>
<accession>A0ABW4I1W8</accession>
<dbReference type="EMBL" id="JBHUDY010000001">
    <property type="protein sequence ID" value="MFD1611431.1"/>
    <property type="molecule type" value="Genomic_DNA"/>
</dbReference>
<dbReference type="InterPro" id="IPR009100">
    <property type="entry name" value="AcylCoA_DH/oxidase_NM_dom_sf"/>
</dbReference>
<organism evidence="10 11">
    <name type="scientific">Sphingomonas tabacisoli</name>
    <dbReference type="NCBI Taxonomy" id="2249466"/>
    <lineage>
        <taxon>Bacteria</taxon>
        <taxon>Pseudomonadati</taxon>
        <taxon>Pseudomonadota</taxon>
        <taxon>Alphaproteobacteria</taxon>
        <taxon>Sphingomonadales</taxon>
        <taxon>Sphingomonadaceae</taxon>
        <taxon>Sphingomonas</taxon>
    </lineage>
</organism>
<dbReference type="SUPFAM" id="SSF56645">
    <property type="entry name" value="Acyl-CoA dehydrogenase NM domain-like"/>
    <property type="match status" value="1"/>
</dbReference>
<feature type="domain" description="Acyl-CoA dehydrogenase/oxidase C-terminal" evidence="7">
    <location>
        <begin position="233"/>
        <end position="393"/>
    </location>
</feature>
<dbReference type="InterPro" id="IPR036250">
    <property type="entry name" value="AcylCo_DH-like_C"/>
</dbReference>
<dbReference type="InterPro" id="IPR009075">
    <property type="entry name" value="AcylCo_DH/oxidase_C"/>
</dbReference>
<dbReference type="InterPro" id="IPR037069">
    <property type="entry name" value="AcylCoA_DH/ox_N_sf"/>
</dbReference>
<evidence type="ECO:0000259" key="7">
    <source>
        <dbReference type="Pfam" id="PF00441"/>
    </source>
</evidence>
<dbReference type="Gene3D" id="1.10.540.10">
    <property type="entry name" value="Acyl-CoA dehydrogenase/oxidase, N-terminal domain"/>
    <property type="match status" value="1"/>
</dbReference>
<dbReference type="InterPro" id="IPR006091">
    <property type="entry name" value="Acyl-CoA_Oxase/DH_mid-dom"/>
</dbReference>
<evidence type="ECO:0000256" key="2">
    <source>
        <dbReference type="ARBA" id="ARBA00009347"/>
    </source>
</evidence>
<keyword evidence="4 6" id="KW-0274">FAD</keyword>
<sequence>MDMRLSSEEAAFYEEVRAFLEAALTPEMRRRAALTSTVFAEPDLALEWQRVLEAKGWLTYHWPREAGGTGWSPIQRYLFEKACADAGAPALPGMGLKLVGPVIYTFGTPDQKARYLTPLRTGEHFWAQGFSEPGAGSDLASLSTRATRQGNEWTINGVKLWTTQAQFATHLFCLARTAPHAKPQAGISFFLIDMDQPGVRVRPILSASGDHEINEVFLDDVRVPDADLVGEPGQGWTIAKFLLQNERGGGTYGPSLVAAIRQAATAIKHLPQARDPLFRDRLARIAIRAEALETTELRILSVLDRGGEPDGLSLATKLLASEIRQDLEQLNFDAYGLLGLQSPAQRPFYSDSAPSPIGSREAQSAAARYLNSRAWSIFGGTSEVQLGLIARGALDL</sequence>
<dbReference type="RefSeq" id="WP_380888025.1">
    <property type="nucleotide sequence ID" value="NZ_JBHUDY010000001.1"/>
</dbReference>
<reference evidence="11" key="1">
    <citation type="journal article" date="2019" name="Int. J. Syst. Evol. Microbiol.">
        <title>The Global Catalogue of Microorganisms (GCM) 10K type strain sequencing project: providing services to taxonomists for standard genome sequencing and annotation.</title>
        <authorList>
            <consortium name="The Broad Institute Genomics Platform"/>
            <consortium name="The Broad Institute Genome Sequencing Center for Infectious Disease"/>
            <person name="Wu L."/>
            <person name="Ma J."/>
        </authorList>
    </citation>
    <scope>NUCLEOTIDE SEQUENCE [LARGE SCALE GENOMIC DNA]</scope>
    <source>
        <strain evidence="11">CGMCC 1.16275</strain>
    </source>
</reference>
<evidence type="ECO:0000256" key="6">
    <source>
        <dbReference type="RuleBase" id="RU362125"/>
    </source>
</evidence>
<comment type="cofactor">
    <cofactor evidence="1 6">
        <name>FAD</name>
        <dbReference type="ChEBI" id="CHEBI:57692"/>
    </cofactor>
</comment>
<evidence type="ECO:0000256" key="3">
    <source>
        <dbReference type="ARBA" id="ARBA00022630"/>
    </source>
</evidence>
<keyword evidence="5 6" id="KW-0560">Oxidoreductase</keyword>
<protein>
    <submittedName>
        <fullName evidence="10">Acyl-CoA dehydrogenase family protein</fullName>
    </submittedName>
</protein>
<dbReference type="PANTHER" id="PTHR43292">
    <property type="entry name" value="ACYL-COA DEHYDROGENASE"/>
    <property type="match status" value="1"/>
</dbReference>
<comment type="similarity">
    <text evidence="2 6">Belongs to the acyl-CoA dehydrogenase family.</text>
</comment>
<evidence type="ECO:0000256" key="1">
    <source>
        <dbReference type="ARBA" id="ARBA00001974"/>
    </source>
</evidence>
<dbReference type="Pfam" id="PF02771">
    <property type="entry name" value="Acyl-CoA_dh_N"/>
    <property type="match status" value="1"/>
</dbReference>
<dbReference type="InterPro" id="IPR013786">
    <property type="entry name" value="AcylCoA_DH/ox_N"/>
</dbReference>
<gene>
    <name evidence="10" type="ORF">ACFSCW_06410</name>
</gene>
<dbReference type="Gene3D" id="2.40.110.10">
    <property type="entry name" value="Butyryl-CoA Dehydrogenase, subunit A, domain 2"/>
    <property type="match status" value="1"/>
</dbReference>
<evidence type="ECO:0000256" key="5">
    <source>
        <dbReference type="ARBA" id="ARBA00023002"/>
    </source>
</evidence>
<dbReference type="SUPFAM" id="SSF47203">
    <property type="entry name" value="Acyl-CoA dehydrogenase C-terminal domain-like"/>
    <property type="match status" value="1"/>
</dbReference>
<evidence type="ECO:0000313" key="11">
    <source>
        <dbReference type="Proteomes" id="UP001597115"/>
    </source>
</evidence>
<name>A0ABW4I1W8_9SPHN</name>
<feature type="domain" description="Acyl-CoA oxidase/dehydrogenase middle" evidence="8">
    <location>
        <begin position="127"/>
        <end position="221"/>
    </location>
</feature>
<keyword evidence="3 6" id="KW-0285">Flavoprotein</keyword>
<dbReference type="PANTHER" id="PTHR43292:SF3">
    <property type="entry name" value="ACYL-COA DEHYDROGENASE FADE29"/>
    <property type="match status" value="1"/>
</dbReference>
<feature type="domain" description="Acyl-CoA dehydrogenase/oxidase N-terminal" evidence="9">
    <location>
        <begin position="7"/>
        <end position="123"/>
    </location>
</feature>
<evidence type="ECO:0000256" key="4">
    <source>
        <dbReference type="ARBA" id="ARBA00022827"/>
    </source>
</evidence>
<dbReference type="Gene3D" id="1.20.140.10">
    <property type="entry name" value="Butyryl-CoA Dehydrogenase, subunit A, domain 3"/>
    <property type="match status" value="1"/>
</dbReference>
<comment type="caution">
    <text evidence="10">The sequence shown here is derived from an EMBL/GenBank/DDBJ whole genome shotgun (WGS) entry which is preliminary data.</text>
</comment>
<keyword evidence="11" id="KW-1185">Reference proteome</keyword>